<dbReference type="SUPFAM" id="SSF141868">
    <property type="entry name" value="EAL domain-like"/>
    <property type="match status" value="1"/>
</dbReference>
<dbReference type="PROSITE" id="PS50887">
    <property type="entry name" value="GGDEF"/>
    <property type="match status" value="1"/>
</dbReference>
<dbReference type="Gene3D" id="3.30.70.270">
    <property type="match status" value="1"/>
</dbReference>
<dbReference type="SMART" id="SM00267">
    <property type="entry name" value="GGDEF"/>
    <property type="match status" value="1"/>
</dbReference>
<evidence type="ECO:0000259" key="3">
    <source>
        <dbReference type="PROSITE" id="PS50883"/>
    </source>
</evidence>
<evidence type="ECO:0000259" key="4">
    <source>
        <dbReference type="PROSITE" id="PS50887"/>
    </source>
</evidence>
<accession>A0A5S5CS20</accession>
<dbReference type="CDD" id="cd01949">
    <property type="entry name" value="GGDEF"/>
    <property type="match status" value="1"/>
</dbReference>
<dbReference type="NCBIfam" id="TIGR00254">
    <property type="entry name" value="GGDEF"/>
    <property type="match status" value="1"/>
</dbReference>
<dbReference type="InterPro" id="IPR035919">
    <property type="entry name" value="EAL_sf"/>
</dbReference>
<dbReference type="PROSITE" id="PS50883">
    <property type="entry name" value="EAL"/>
    <property type="match status" value="1"/>
</dbReference>
<dbReference type="InterPro" id="IPR029787">
    <property type="entry name" value="Nucleotide_cyclase"/>
</dbReference>
<dbReference type="PANTHER" id="PTHR44757:SF2">
    <property type="entry name" value="BIOFILM ARCHITECTURE MAINTENANCE PROTEIN MBAA"/>
    <property type="match status" value="1"/>
</dbReference>
<dbReference type="SMART" id="SM00052">
    <property type="entry name" value="EAL"/>
    <property type="match status" value="1"/>
</dbReference>
<dbReference type="InterPro" id="IPR001633">
    <property type="entry name" value="EAL_dom"/>
</dbReference>
<dbReference type="NCBIfam" id="TIGR00229">
    <property type="entry name" value="sensory_box"/>
    <property type="match status" value="1"/>
</dbReference>
<protein>
    <submittedName>
        <fullName evidence="5">PAS domain S-box-containing protein/diguanylate cyclase (GGDEF)-like protein</fullName>
    </submittedName>
</protein>
<evidence type="ECO:0000313" key="6">
    <source>
        <dbReference type="Proteomes" id="UP000322499"/>
    </source>
</evidence>
<dbReference type="InterPro" id="IPR000160">
    <property type="entry name" value="GGDEF_dom"/>
</dbReference>
<reference evidence="5 6" key="1">
    <citation type="submission" date="2019-07" db="EMBL/GenBank/DDBJ databases">
        <title>Genomic Encyclopedia of Archaeal and Bacterial Type Strains, Phase II (KMG-II): from individual species to whole genera.</title>
        <authorList>
            <person name="Goeker M."/>
        </authorList>
    </citation>
    <scope>NUCLEOTIDE SEQUENCE [LARGE SCALE GENOMIC DNA]</scope>
    <source>
        <strain evidence="5 6">DSM 46842</strain>
    </source>
</reference>
<evidence type="ECO:0000313" key="5">
    <source>
        <dbReference type="EMBL" id="TYP86513.1"/>
    </source>
</evidence>
<dbReference type="CDD" id="cd00130">
    <property type="entry name" value="PAS"/>
    <property type="match status" value="1"/>
</dbReference>
<sequence length="716" mass="78258">MRTDDDWTRAGSVHSGDDRPSGVRADPLSGVPDAVYRLDDQGRFAYLNEAAERLLGHRADELLGRDAREAFPGLRGSLAEEQYRQVLEDGRSREFHFFYEPSSRWYEVRVFADPAGAAVLFRDIDTRRRSDDDRDTQLRELAAVLEALPSPTVLVGPDGRILSTNGAWDRNGRRLLPDGIWPGRPGEDYLASMIRSLEPAAHDDLATGLRSLLTDAANSDGRSFGLDYASTTREGKLWFHLQATRVDAAGRVVVTHTDITDQVRARDELLWKVRHDDLTGLPNRARLLELTTEALGADHLEGVALLVLDLDAFKTVNDSLGHQVGDELLRLVGGRLSEQLRPGDTVARLGADQFVVLAHGCDASEAATLAFRLQTAFARPFTAGEISVPLSASIGVAVARSEVRDAHHLLSDADAAMFAAKSSGRDRVHLFSPALREAARWRLEVATRLRGDAIDQLVVHYQPVVRLDTGEVDGVEALVRWQHPERGLLAPDTFLSVAEETGQIIPITRWLLRETTRKAAEWADRGMDLRMSVNVSARHFSAETLVRDVRVALQHSGLPADQLVLELTETSVAEDPTRAEDQLAVLRRLGVRVAIDDFGTGWSSLAQLFSLPIGTLKIDRSLLAAAERVAAGDTGAVLAAIVGLTRTLGIRSVAEGIETPEHLRMVRAAGCDLAQGWLLGHPMPADRVPTWLEEVRRAGGDVCAMAAAGQVVPSAR</sequence>
<evidence type="ECO:0000259" key="2">
    <source>
        <dbReference type="PROSITE" id="PS50112"/>
    </source>
</evidence>
<evidence type="ECO:0000256" key="1">
    <source>
        <dbReference type="SAM" id="MobiDB-lite"/>
    </source>
</evidence>
<dbReference type="InterPro" id="IPR052155">
    <property type="entry name" value="Biofilm_reg_signaling"/>
</dbReference>
<dbReference type="Gene3D" id="3.20.20.450">
    <property type="entry name" value="EAL domain"/>
    <property type="match status" value="1"/>
</dbReference>
<proteinExistence type="predicted"/>
<dbReference type="InterPro" id="IPR013656">
    <property type="entry name" value="PAS_4"/>
</dbReference>
<feature type="domain" description="PAS" evidence="2">
    <location>
        <begin position="28"/>
        <end position="90"/>
    </location>
</feature>
<feature type="domain" description="EAL" evidence="3">
    <location>
        <begin position="436"/>
        <end position="696"/>
    </location>
</feature>
<gene>
    <name evidence="5" type="ORF">BD833_109116</name>
</gene>
<dbReference type="InterPro" id="IPR035965">
    <property type="entry name" value="PAS-like_dom_sf"/>
</dbReference>
<comment type="caution">
    <text evidence="5">The sequence shown here is derived from an EMBL/GenBank/DDBJ whole genome shotgun (WGS) entry which is preliminary data.</text>
</comment>
<dbReference type="EMBL" id="VNHW01000009">
    <property type="protein sequence ID" value="TYP86513.1"/>
    <property type="molecule type" value="Genomic_DNA"/>
</dbReference>
<dbReference type="InterPro" id="IPR000014">
    <property type="entry name" value="PAS"/>
</dbReference>
<dbReference type="Proteomes" id="UP000322499">
    <property type="component" value="Unassembled WGS sequence"/>
</dbReference>
<dbReference type="CDD" id="cd01948">
    <property type="entry name" value="EAL"/>
    <property type="match status" value="1"/>
</dbReference>
<feature type="region of interest" description="Disordered" evidence="1">
    <location>
        <begin position="1"/>
        <end position="26"/>
    </location>
</feature>
<dbReference type="Pfam" id="PF00990">
    <property type="entry name" value="GGDEF"/>
    <property type="match status" value="1"/>
</dbReference>
<dbReference type="Gene3D" id="3.30.450.20">
    <property type="entry name" value="PAS domain"/>
    <property type="match status" value="2"/>
</dbReference>
<dbReference type="PROSITE" id="PS50112">
    <property type="entry name" value="PAS"/>
    <property type="match status" value="1"/>
</dbReference>
<dbReference type="PANTHER" id="PTHR44757">
    <property type="entry name" value="DIGUANYLATE CYCLASE DGCP"/>
    <property type="match status" value="1"/>
</dbReference>
<keyword evidence="6" id="KW-1185">Reference proteome</keyword>
<dbReference type="AlphaFoldDB" id="A0A5S5CS20"/>
<name>A0A5S5CS20_9ACTN</name>
<dbReference type="SUPFAM" id="SSF55785">
    <property type="entry name" value="PYP-like sensor domain (PAS domain)"/>
    <property type="match status" value="1"/>
</dbReference>
<dbReference type="Pfam" id="PF08448">
    <property type="entry name" value="PAS_4"/>
    <property type="match status" value="1"/>
</dbReference>
<organism evidence="5 6">
    <name type="scientific">Blastococcus xanthinilyticus</name>
    <dbReference type="NCBI Taxonomy" id="1564164"/>
    <lineage>
        <taxon>Bacteria</taxon>
        <taxon>Bacillati</taxon>
        <taxon>Actinomycetota</taxon>
        <taxon>Actinomycetes</taxon>
        <taxon>Geodermatophilales</taxon>
        <taxon>Geodermatophilaceae</taxon>
        <taxon>Blastococcus</taxon>
    </lineage>
</organism>
<dbReference type="Pfam" id="PF00563">
    <property type="entry name" value="EAL"/>
    <property type="match status" value="1"/>
</dbReference>
<dbReference type="SUPFAM" id="SSF55073">
    <property type="entry name" value="Nucleotide cyclase"/>
    <property type="match status" value="1"/>
</dbReference>
<feature type="domain" description="GGDEF" evidence="4">
    <location>
        <begin position="301"/>
        <end position="433"/>
    </location>
</feature>
<dbReference type="InterPro" id="IPR043128">
    <property type="entry name" value="Rev_trsase/Diguanyl_cyclase"/>
</dbReference>
<dbReference type="SMART" id="SM00091">
    <property type="entry name" value="PAS"/>
    <property type="match status" value="2"/>
</dbReference>